<name>A0A392S3F0_9FABA</name>
<organism evidence="1 2">
    <name type="scientific">Trifolium medium</name>
    <dbReference type="NCBI Taxonomy" id="97028"/>
    <lineage>
        <taxon>Eukaryota</taxon>
        <taxon>Viridiplantae</taxon>
        <taxon>Streptophyta</taxon>
        <taxon>Embryophyta</taxon>
        <taxon>Tracheophyta</taxon>
        <taxon>Spermatophyta</taxon>
        <taxon>Magnoliopsida</taxon>
        <taxon>eudicotyledons</taxon>
        <taxon>Gunneridae</taxon>
        <taxon>Pentapetalae</taxon>
        <taxon>rosids</taxon>
        <taxon>fabids</taxon>
        <taxon>Fabales</taxon>
        <taxon>Fabaceae</taxon>
        <taxon>Papilionoideae</taxon>
        <taxon>50 kb inversion clade</taxon>
        <taxon>NPAAA clade</taxon>
        <taxon>Hologalegina</taxon>
        <taxon>IRL clade</taxon>
        <taxon>Trifolieae</taxon>
        <taxon>Trifolium</taxon>
    </lineage>
</organism>
<keyword evidence="2" id="KW-1185">Reference proteome</keyword>
<dbReference type="EMBL" id="LXQA010314337">
    <property type="protein sequence ID" value="MCI43209.1"/>
    <property type="molecule type" value="Genomic_DNA"/>
</dbReference>
<comment type="caution">
    <text evidence="1">The sequence shown here is derived from an EMBL/GenBank/DDBJ whole genome shotgun (WGS) entry which is preliminary data.</text>
</comment>
<dbReference type="AlphaFoldDB" id="A0A392S3F0"/>
<accession>A0A392S3F0</accession>
<evidence type="ECO:0000313" key="2">
    <source>
        <dbReference type="Proteomes" id="UP000265520"/>
    </source>
</evidence>
<proteinExistence type="predicted"/>
<protein>
    <submittedName>
        <fullName evidence="1">Uncharacterized protein</fullName>
    </submittedName>
</protein>
<sequence length="110" mass="12481">MIVPPADEAILADMGPEAIRGEIASHYVAVFKLLETVTFLNGRECKYLQERDAARKRVKDIGLQLSELHAVFDDYKNKYALQQKLVMDLEVTEAKLAEVVQERDYLLTAV</sequence>
<feature type="non-terminal residue" evidence="1">
    <location>
        <position position="110"/>
    </location>
</feature>
<reference evidence="1 2" key="1">
    <citation type="journal article" date="2018" name="Front. Plant Sci.">
        <title>Red Clover (Trifolium pratense) and Zigzag Clover (T. medium) - A Picture of Genomic Similarities and Differences.</title>
        <authorList>
            <person name="Dluhosova J."/>
            <person name="Istvanek J."/>
            <person name="Nedelnik J."/>
            <person name="Repkova J."/>
        </authorList>
    </citation>
    <scope>NUCLEOTIDE SEQUENCE [LARGE SCALE GENOMIC DNA]</scope>
    <source>
        <strain evidence="2">cv. 10/8</strain>
        <tissue evidence="1">Leaf</tissue>
    </source>
</reference>
<evidence type="ECO:0000313" key="1">
    <source>
        <dbReference type="EMBL" id="MCI43209.1"/>
    </source>
</evidence>
<dbReference type="Proteomes" id="UP000265520">
    <property type="component" value="Unassembled WGS sequence"/>
</dbReference>